<protein>
    <submittedName>
        <fullName evidence="2">Uncharacterized protein</fullName>
    </submittedName>
</protein>
<accession>A0A413VVH7</accession>
<dbReference type="RefSeq" id="WP_002559206.1">
    <property type="nucleotide sequence ID" value="NZ_CABJFV010000002.1"/>
</dbReference>
<reference evidence="2 3" key="1">
    <citation type="submission" date="2018-08" db="EMBL/GenBank/DDBJ databases">
        <title>A genome reference for cultivated species of the human gut microbiota.</title>
        <authorList>
            <person name="Zou Y."/>
            <person name="Xue W."/>
            <person name="Luo G."/>
        </authorList>
    </citation>
    <scope>NUCLEOTIDE SEQUENCE [LARGE SCALE GENOMIC DNA]</scope>
    <source>
        <strain evidence="2 3">AM40-30BH</strain>
    </source>
</reference>
<name>A0A413VVH7_9BACE</name>
<evidence type="ECO:0000256" key="1">
    <source>
        <dbReference type="SAM" id="SignalP"/>
    </source>
</evidence>
<dbReference type="Proteomes" id="UP000284379">
    <property type="component" value="Unassembled WGS sequence"/>
</dbReference>
<feature type="chain" id="PRO_5019276665" evidence="1">
    <location>
        <begin position="20"/>
        <end position="178"/>
    </location>
</feature>
<dbReference type="GeneID" id="69500667"/>
<dbReference type="EMBL" id="QSGO01000002">
    <property type="protein sequence ID" value="RHB37514.1"/>
    <property type="molecule type" value="Genomic_DNA"/>
</dbReference>
<proteinExistence type="predicted"/>
<keyword evidence="1" id="KW-0732">Signal</keyword>
<sequence>MKQSFYLLGCMCIVLLAGACRTPGIQPQKNQNMDSQIIVTTTSPKGGAISVSSPPVYIYKTREDYSHLVPVIMNDARTTIVSYPHPRDLRIGDKLCLPTLLEKGYWLDNRGIGRNVVFLSYTYEEYSQLGSVPSMEELMAHIHDKYPLTEWHECGRRADYKNIVSELNKLIEQGFLQK</sequence>
<dbReference type="AlphaFoldDB" id="A0A413VVH7"/>
<evidence type="ECO:0000313" key="3">
    <source>
        <dbReference type="Proteomes" id="UP000284379"/>
    </source>
</evidence>
<comment type="caution">
    <text evidence="2">The sequence shown here is derived from an EMBL/GenBank/DDBJ whole genome shotgun (WGS) entry which is preliminary data.</text>
</comment>
<dbReference type="PROSITE" id="PS51257">
    <property type="entry name" value="PROKAR_LIPOPROTEIN"/>
    <property type="match status" value="1"/>
</dbReference>
<evidence type="ECO:0000313" key="2">
    <source>
        <dbReference type="EMBL" id="RHB37514.1"/>
    </source>
</evidence>
<gene>
    <name evidence="2" type="ORF">DW888_02745</name>
</gene>
<feature type="signal peptide" evidence="1">
    <location>
        <begin position="1"/>
        <end position="19"/>
    </location>
</feature>
<organism evidence="2 3">
    <name type="scientific">Bacteroides nordii</name>
    <dbReference type="NCBI Taxonomy" id="291645"/>
    <lineage>
        <taxon>Bacteria</taxon>
        <taxon>Pseudomonadati</taxon>
        <taxon>Bacteroidota</taxon>
        <taxon>Bacteroidia</taxon>
        <taxon>Bacteroidales</taxon>
        <taxon>Bacteroidaceae</taxon>
        <taxon>Bacteroides</taxon>
    </lineage>
</organism>